<accession>A0A4Q0SYN2</accession>
<dbReference type="EMBL" id="RDSM01000004">
    <property type="protein sequence ID" value="RXH54311.1"/>
    <property type="molecule type" value="Genomic_DNA"/>
</dbReference>
<evidence type="ECO:0000313" key="4">
    <source>
        <dbReference type="Proteomes" id="UP000289437"/>
    </source>
</evidence>
<dbReference type="SUPFAM" id="SSF52833">
    <property type="entry name" value="Thioredoxin-like"/>
    <property type="match status" value="1"/>
</dbReference>
<sequence length="200" mass="21852">MAAMLHRLTLVLLVVAATVSYAQHPAAYGRALDGNAVTDLARPSTKAVVLFFVASECPISNRTFPEMKRVREAFVTADVRFWFVYPNADETPEAVRAHQASFDPGGEVLLDPDGRLTHLTGATTTPEVAVLLPNGSSWKPVYVGRIDDRYVRLGIERPQATEHFAERILREVLDGKPVERATGSPVGCSIMSASFGRGMR</sequence>
<evidence type="ECO:0000256" key="1">
    <source>
        <dbReference type="SAM" id="SignalP"/>
    </source>
</evidence>
<feature type="domain" description="Thioredoxin" evidence="2">
    <location>
        <begin position="18"/>
        <end position="137"/>
    </location>
</feature>
<dbReference type="PANTHER" id="PTHR43640">
    <property type="entry name" value="OS07G0260300 PROTEIN"/>
    <property type="match status" value="1"/>
</dbReference>
<dbReference type="Proteomes" id="UP000289437">
    <property type="component" value="Unassembled WGS sequence"/>
</dbReference>
<dbReference type="PROSITE" id="PS51352">
    <property type="entry name" value="THIOREDOXIN_2"/>
    <property type="match status" value="1"/>
</dbReference>
<feature type="signal peptide" evidence="1">
    <location>
        <begin position="1"/>
        <end position="22"/>
    </location>
</feature>
<protein>
    <submittedName>
        <fullName evidence="3">Redoxin domain protein</fullName>
    </submittedName>
</protein>
<name>A0A4Q0SYN2_9BACT</name>
<dbReference type="InterPro" id="IPR036249">
    <property type="entry name" value="Thioredoxin-like_sf"/>
</dbReference>
<dbReference type="AlphaFoldDB" id="A0A4Q0SYN2"/>
<organism evidence="3 4">
    <name type="scientific">Granulicella sibirica</name>
    <dbReference type="NCBI Taxonomy" id="2479048"/>
    <lineage>
        <taxon>Bacteria</taxon>
        <taxon>Pseudomonadati</taxon>
        <taxon>Acidobacteriota</taxon>
        <taxon>Terriglobia</taxon>
        <taxon>Terriglobales</taxon>
        <taxon>Acidobacteriaceae</taxon>
        <taxon>Granulicella</taxon>
    </lineage>
</organism>
<dbReference type="InterPro" id="IPR013766">
    <property type="entry name" value="Thioredoxin_domain"/>
</dbReference>
<keyword evidence="1" id="KW-0732">Signal</keyword>
<proteinExistence type="predicted"/>
<dbReference type="InterPro" id="IPR047262">
    <property type="entry name" value="PRX-like1"/>
</dbReference>
<dbReference type="InterPro" id="IPR013740">
    <property type="entry name" value="Redoxin"/>
</dbReference>
<evidence type="ECO:0000259" key="2">
    <source>
        <dbReference type="PROSITE" id="PS51352"/>
    </source>
</evidence>
<dbReference type="PANTHER" id="PTHR43640:SF1">
    <property type="entry name" value="THIOREDOXIN-DEPENDENT PEROXIREDOXIN"/>
    <property type="match status" value="1"/>
</dbReference>
<evidence type="ECO:0000313" key="3">
    <source>
        <dbReference type="EMBL" id="RXH54311.1"/>
    </source>
</evidence>
<dbReference type="RefSeq" id="WP_128915213.1">
    <property type="nucleotide sequence ID" value="NZ_RDSM01000004.1"/>
</dbReference>
<feature type="chain" id="PRO_5020942344" evidence="1">
    <location>
        <begin position="23"/>
        <end position="200"/>
    </location>
</feature>
<reference evidence="3 4" key="1">
    <citation type="submission" date="2018-11" db="EMBL/GenBank/DDBJ databases">
        <authorList>
            <person name="Mardanov A.V."/>
            <person name="Ravin N.V."/>
            <person name="Dedysh S.N."/>
        </authorList>
    </citation>
    <scope>NUCLEOTIDE SEQUENCE [LARGE SCALE GENOMIC DNA]</scope>
    <source>
        <strain evidence="3 4">AF10</strain>
    </source>
</reference>
<reference evidence="4" key="2">
    <citation type="submission" date="2019-02" db="EMBL/GenBank/DDBJ databases">
        <title>Granulicella sibirica sp. nov., a psychrotolerant acidobacterium isolated from an organic soil layer in forested tundra, West Siberia.</title>
        <authorList>
            <person name="Oshkin I.Y."/>
            <person name="Kulichevskaya I.S."/>
            <person name="Rijpstra W.I.C."/>
            <person name="Sinninghe Damste J.S."/>
            <person name="Rakitin A.L."/>
            <person name="Ravin N.V."/>
            <person name="Dedysh S.N."/>
        </authorList>
    </citation>
    <scope>NUCLEOTIDE SEQUENCE [LARGE SCALE GENOMIC DNA]</scope>
    <source>
        <strain evidence="4">AF10</strain>
    </source>
</reference>
<dbReference type="Gene3D" id="3.40.30.10">
    <property type="entry name" value="Glutaredoxin"/>
    <property type="match status" value="1"/>
</dbReference>
<comment type="caution">
    <text evidence="3">The sequence shown here is derived from an EMBL/GenBank/DDBJ whole genome shotgun (WGS) entry which is preliminary data.</text>
</comment>
<gene>
    <name evidence="3" type="ORF">GRAN_4607</name>
</gene>
<dbReference type="Pfam" id="PF08534">
    <property type="entry name" value="Redoxin"/>
    <property type="match status" value="1"/>
</dbReference>
<dbReference type="OrthoDB" id="284329at2"/>
<keyword evidence="4" id="KW-1185">Reference proteome</keyword>
<dbReference type="GO" id="GO:0016491">
    <property type="term" value="F:oxidoreductase activity"/>
    <property type="evidence" value="ECO:0007669"/>
    <property type="project" value="InterPro"/>
</dbReference>